<protein>
    <submittedName>
        <fullName evidence="2">Uncharacterized protein</fullName>
    </submittedName>
</protein>
<organism evidence="2 3">
    <name type="scientific">Eumeta variegata</name>
    <name type="common">Bagworm moth</name>
    <name type="synonym">Eumeta japonica</name>
    <dbReference type="NCBI Taxonomy" id="151549"/>
    <lineage>
        <taxon>Eukaryota</taxon>
        <taxon>Metazoa</taxon>
        <taxon>Ecdysozoa</taxon>
        <taxon>Arthropoda</taxon>
        <taxon>Hexapoda</taxon>
        <taxon>Insecta</taxon>
        <taxon>Pterygota</taxon>
        <taxon>Neoptera</taxon>
        <taxon>Endopterygota</taxon>
        <taxon>Lepidoptera</taxon>
        <taxon>Glossata</taxon>
        <taxon>Ditrysia</taxon>
        <taxon>Tineoidea</taxon>
        <taxon>Psychidae</taxon>
        <taxon>Oiketicinae</taxon>
        <taxon>Eumeta</taxon>
    </lineage>
</organism>
<keyword evidence="3" id="KW-1185">Reference proteome</keyword>
<evidence type="ECO:0000313" key="2">
    <source>
        <dbReference type="EMBL" id="GBP52681.1"/>
    </source>
</evidence>
<evidence type="ECO:0000256" key="1">
    <source>
        <dbReference type="SAM" id="MobiDB-lite"/>
    </source>
</evidence>
<evidence type="ECO:0000313" key="3">
    <source>
        <dbReference type="Proteomes" id="UP000299102"/>
    </source>
</evidence>
<reference evidence="2 3" key="1">
    <citation type="journal article" date="2019" name="Commun. Biol.">
        <title>The bagworm genome reveals a unique fibroin gene that provides high tensile strength.</title>
        <authorList>
            <person name="Kono N."/>
            <person name="Nakamura H."/>
            <person name="Ohtoshi R."/>
            <person name="Tomita M."/>
            <person name="Numata K."/>
            <person name="Arakawa K."/>
        </authorList>
    </citation>
    <scope>NUCLEOTIDE SEQUENCE [LARGE SCALE GENOMIC DNA]</scope>
</reference>
<dbReference type="EMBL" id="BGZK01000608">
    <property type="protein sequence ID" value="GBP52681.1"/>
    <property type="molecule type" value="Genomic_DNA"/>
</dbReference>
<comment type="caution">
    <text evidence="2">The sequence shown here is derived from an EMBL/GenBank/DDBJ whole genome shotgun (WGS) entry which is preliminary data.</text>
</comment>
<name>A0A4C1WN28_EUMVA</name>
<proteinExistence type="predicted"/>
<feature type="compositionally biased region" description="Polar residues" evidence="1">
    <location>
        <begin position="122"/>
        <end position="153"/>
    </location>
</feature>
<accession>A0A4C1WN28</accession>
<dbReference type="AlphaFoldDB" id="A0A4C1WN28"/>
<gene>
    <name evidence="2" type="ORF">EVAR_43882_1</name>
</gene>
<dbReference type="Proteomes" id="UP000299102">
    <property type="component" value="Unassembled WGS sequence"/>
</dbReference>
<feature type="region of interest" description="Disordered" evidence="1">
    <location>
        <begin position="66"/>
        <end position="153"/>
    </location>
</feature>
<sequence length="153" mass="16881">MRAASVRGHPRMHRDVRRAIWTRDRPRCNVAAPNAKLSTRFALCSGFASFSLFFFWHRIAYEQKSRPFNPPRASASPPGGHVLAAPAPPPPGPSPRRFHAHQRKHTPDSLNTPGTRRRDTATAITPKSNGTSTASSGVDLETTQSISSHEPRQ</sequence>